<dbReference type="RefSeq" id="XP_064676636.1">
    <property type="nucleotide sequence ID" value="XM_064827374.1"/>
</dbReference>
<organism evidence="1 2">
    <name type="scientific">Mucor velutinosus</name>
    <dbReference type="NCBI Taxonomy" id="708070"/>
    <lineage>
        <taxon>Eukaryota</taxon>
        <taxon>Fungi</taxon>
        <taxon>Fungi incertae sedis</taxon>
        <taxon>Mucoromycota</taxon>
        <taxon>Mucoromycotina</taxon>
        <taxon>Mucoromycetes</taxon>
        <taxon>Mucorales</taxon>
        <taxon>Mucorineae</taxon>
        <taxon>Mucoraceae</taxon>
        <taxon>Mucor</taxon>
    </lineage>
</organism>
<dbReference type="GeneID" id="89951806"/>
<dbReference type="Proteomes" id="UP001304243">
    <property type="component" value="Unassembled WGS sequence"/>
</dbReference>
<dbReference type="AlphaFoldDB" id="A0AAN7D8S3"/>
<comment type="caution">
    <text evidence="1">The sequence shown here is derived from an EMBL/GenBank/DDBJ whole genome shotgun (WGS) entry which is preliminary data.</text>
</comment>
<accession>A0AAN7D8S3</accession>
<sequence length="125" mass="13877">MSPIQYNVKMDLSWCIMCDKRIMDDSDSLLKTDALYCSEDCKLKDTSKSTLETSARLVVTKKSLKRATPSTHYPWIPYYNKRRHNYFLAANQIKRCSSPAAQPTVVAGSAASATAVGSGILSLIH</sequence>
<reference evidence="1 2" key="1">
    <citation type="submission" date="2022-11" db="EMBL/GenBank/DDBJ databases">
        <title>Mucor velutinosus strain NIH1002 WGS.</title>
        <authorList>
            <person name="Subramanian P."/>
            <person name="Mullikin J.C."/>
            <person name="Segre J.A."/>
            <person name="Zelazny A.M."/>
        </authorList>
    </citation>
    <scope>NUCLEOTIDE SEQUENCE [LARGE SCALE GENOMIC DNA]</scope>
    <source>
        <strain evidence="1 2">NIH1002</strain>
    </source>
</reference>
<proteinExistence type="predicted"/>
<gene>
    <name evidence="1" type="ORF">ATC70_008120</name>
</gene>
<evidence type="ECO:0000313" key="1">
    <source>
        <dbReference type="EMBL" id="KAK4509970.1"/>
    </source>
</evidence>
<dbReference type="EMBL" id="JASEJX010000035">
    <property type="protein sequence ID" value="KAK4509970.1"/>
    <property type="molecule type" value="Genomic_DNA"/>
</dbReference>
<dbReference type="Pfam" id="PF12855">
    <property type="entry name" value="Ecl1"/>
    <property type="match status" value="1"/>
</dbReference>
<name>A0AAN7D8S3_9FUNG</name>
<dbReference type="InterPro" id="IPR024368">
    <property type="entry name" value="Ecl1/2/3"/>
</dbReference>
<keyword evidence="2" id="KW-1185">Reference proteome</keyword>
<evidence type="ECO:0000313" key="2">
    <source>
        <dbReference type="Proteomes" id="UP001304243"/>
    </source>
</evidence>
<protein>
    <submittedName>
        <fullName evidence="1">Uncharacterized protein</fullName>
    </submittedName>
</protein>